<evidence type="ECO:0000313" key="2">
    <source>
        <dbReference type="EMBL" id="PKA40446.1"/>
    </source>
</evidence>
<dbReference type="AlphaFoldDB" id="A0A2N0D2W7"/>
<organism evidence="2 3">
    <name type="scientific">Rhizobium sullae</name>
    <name type="common">Rhizobium hedysari</name>
    <dbReference type="NCBI Taxonomy" id="50338"/>
    <lineage>
        <taxon>Bacteria</taxon>
        <taxon>Pseudomonadati</taxon>
        <taxon>Pseudomonadota</taxon>
        <taxon>Alphaproteobacteria</taxon>
        <taxon>Hyphomicrobiales</taxon>
        <taxon>Rhizobiaceae</taxon>
        <taxon>Rhizobium/Agrobacterium group</taxon>
        <taxon>Rhizobium</taxon>
    </lineage>
</organism>
<feature type="compositionally biased region" description="Basic and acidic residues" evidence="1">
    <location>
        <begin position="64"/>
        <end position="81"/>
    </location>
</feature>
<feature type="compositionally biased region" description="Basic and acidic residues" evidence="1">
    <location>
        <begin position="47"/>
        <end position="57"/>
    </location>
</feature>
<dbReference type="Proteomes" id="UP000232164">
    <property type="component" value="Unassembled WGS sequence"/>
</dbReference>
<evidence type="ECO:0000256" key="1">
    <source>
        <dbReference type="SAM" id="MobiDB-lite"/>
    </source>
</evidence>
<feature type="region of interest" description="Disordered" evidence="1">
    <location>
        <begin position="47"/>
        <end position="81"/>
    </location>
</feature>
<name>A0A2N0D2W7_RHISU</name>
<sequence length="81" mass="8835">MKIKMLIGLAGNEYALSPGDERDFPQDEAIRLIEAGFALPVAEEEIERAVSEPAQERRGKKPKAREAGDVVSDENHGSGDQ</sequence>
<proteinExistence type="predicted"/>
<accession>A0A2N0D2W7</accession>
<reference evidence="2 3" key="2">
    <citation type="submission" date="2017-12" db="EMBL/GenBank/DDBJ databases">
        <title>Genome sequence of Rhizobium sullae HCNT1 isolated from Sulla coronaria nodules and featuring peculiar denitrification phenotypes.</title>
        <authorList>
            <person name="De Diego-Diaz B."/>
            <person name="Treu L."/>
            <person name="Campanaro S."/>
            <person name="Da Silva Duarte V."/>
            <person name="Basaglia M."/>
            <person name="Favaro L."/>
            <person name="Casella S."/>
            <person name="Squartini A."/>
        </authorList>
    </citation>
    <scope>NUCLEOTIDE SEQUENCE [LARGE SCALE GENOMIC DNA]</scope>
    <source>
        <strain evidence="2 3">HCNT1</strain>
    </source>
</reference>
<protein>
    <submittedName>
        <fullName evidence="2">Uncharacterized protein</fullName>
    </submittedName>
</protein>
<comment type="caution">
    <text evidence="2">The sequence shown here is derived from an EMBL/GenBank/DDBJ whole genome shotgun (WGS) entry which is preliminary data.</text>
</comment>
<dbReference type="EMBL" id="PIQN01000022">
    <property type="protein sequence ID" value="PKA40446.1"/>
    <property type="molecule type" value="Genomic_DNA"/>
</dbReference>
<gene>
    <name evidence="2" type="ORF">CWR43_28120</name>
</gene>
<evidence type="ECO:0000313" key="3">
    <source>
        <dbReference type="Proteomes" id="UP000232164"/>
    </source>
</evidence>
<reference evidence="2 3" key="1">
    <citation type="submission" date="2017-11" db="EMBL/GenBank/DDBJ databases">
        <authorList>
            <person name="Han C.G."/>
        </authorList>
    </citation>
    <scope>NUCLEOTIDE SEQUENCE [LARGE SCALE GENOMIC DNA]</scope>
    <source>
        <strain evidence="2 3">HCNT1</strain>
    </source>
</reference>